<keyword evidence="8" id="KW-0653">Protein transport</keyword>
<keyword evidence="4" id="KW-0150">Chloroplast</keyword>
<dbReference type="FunFam" id="3.10.20.310:FF:000011">
    <property type="entry name" value="Protein TOC75-3 chloroplastic"/>
    <property type="match status" value="1"/>
</dbReference>
<organism evidence="16">
    <name type="scientific">Setaria italica</name>
    <name type="common">Foxtail millet</name>
    <name type="synonym">Panicum italicum</name>
    <dbReference type="NCBI Taxonomy" id="4555"/>
    <lineage>
        <taxon>Eukaryota</taxon>
        <taxon>Viridiplantae</taxon>
        <taxon>Streptophyta</taxon>
        <taxon>Embryophyta</taxon>
        <taxon>Tracheophyta</taxon>
        <taxon>Spermatophyta</taxon>
        <taxon>Magnoliopsida</taxon>
        <taxon>Liliopsida</taxon>
        <taxon>Poales</taxon>
        <taxon>Poaceae</taxon>
        <taxon>PACMAD clade</taxon>
        <taxon>Panicoideae</taxon>
        <taxon>Panicodae</taxon>
        <taxon>Paniceae</taxon>
        <taxon>Cenchrinae</taxon>
        <taxon>Setaria</taxon>
    </lineage>
</organism>
<comment type="subcellular location">
    <subcellularLocation>
        <location evidence="1">Plastid</location>
        <location evidence="1">Chloroplast outer membrane</location>
        <topology evidence="1">Multi-pass membrane protein</topology>
    </subcellularLocation>
</comment>
<evidence type="ECO:0000256" key="3">
    <source>
        <dbReference type="ARBA" id="ARBA00022452"/>
    </source>
</evidence>
<dbReference type="GO" id="GO:0009657">
    <property type="term" value="P:plastid organization"/>
    <property type="evidence" value="ECO:0007669"/>
    <property type="project" value="UniProtKB-ARBA"/>
</dbReference>
<feature type="domain" description="Toc75-like POTRA" evidence="15">
    <location>
        <begin position="328"/>
        <end position="406"/>
    </location>
</feature>
<dbReference type="InterPro" id="IPR057355">
    <property type="entry name" value="POTRA2_Toc75"/>
</dbReference>
<dbReference type="InterPro" id="IPR057354">
    <property type="entry name" value="POTRA1_3_Toc75"/>
</dbReference>
<feature type="compositionally biased region" description="Polar residues" evidence="12">
    <location>
        <begin position="35"/>
        <end position="49"/>
    </location>
</feature>
<dbReference type="Pfam" id="PF01103">
    <property type="entry name" value="Omp85"/>
    <property type="match status" value="1"/>
</dbReference>
<evidence type="ECO:0000256" key="6">
    <source>
        <dbReference type="ARBA" id="ARBA00022692"/>
    </source>
</evidence>
<dbReference type="AlphaFoldDB" id="A0A368Q7J3"/>
<dbReference type="GO" id="GO:0009707">
    <property type="term" value="C:chloroplast outer membrane"/>
    <property type="evidence" value="ECO:0007669"/>
    <property type="project" value="UniProtKB-SubCell"/>
</dbReference>
<feature type="region of interest" description="Disordered" evidence="12">
    <location>
        <begin position="1"/>
        <end position="54"/>
    </location>
</feature>
<evidence type="ECO:0000256" key="7">
    <source>
        <dbReference type="ARBA" id="ARBA00022805"/>
    </source>
</evidence>
<proteinExistence type="inferred from homology"/>
<feature type="domain" description="Bacterial surface antigen (D15)" evidence="13">
    <location>
        <begin position="445"/>
        <end position="782"/>
    </location>
</feature>
<dbReference type="Gene3D" id="2.40.160.50">
    <property type="entry name" value="membrane protein fhac: a member of the omp85/tpsb transporter family"/>
    <property type="match status" value="1"/>
</dbReference>
<reference evidence="16" key="1">
    <citation type="journal article" date="2012" name="Nat. Biotechnol.">
        <title>Reference genome sequence of the model plant Setaria.</title>
        <authorList>
            <person name="Bennetzen J.L."/>
            <person name="Schmutz J."/>
            <person name="Wang H."/>
            <person name="Percifield R."/>
            <person name="Hawkins J."/>
            <person name="Pontaroli A.C."/>
            <person name="Estep M."/>
            <person name="Feng L."/>
            <person name="Vaughn J.N."/>
            <person name="Grimwood J."/>
            <person name="Jenkins J."/>
            <person name="Barry K."/>
            <person name="Lindquist E."/>
            <person name="Hellsten U."/>
            <person name="Deshpande S."/>
            <person name="Wang X."/>
            <person name="Wu X."/>
            <person name="Mitros T."/>
            <person name="Triplett J."/>
            <person name="Yang X."/>
            <person name="Ye C.Y."/>
            <person name="Mauro-Herrera M."/>
            <person name="Wang L."/>
            <person name="Li P."/>
            <person name="Sharma M."/>
            <person name="Sharma R."/>
            <person name="Ronald P.C."/>
            <person name="Panaud O."/>
            <person name="Kellogg E.A."/>
            <person name="Brutnell T.P."/>
            <person name="Doust A.N."/>
            <person name="Tuskan G.A."/>
            <person name="Rokhsar D."/>
            <person name="Devos K.M."/>
        </authorList>
    </citation>
    <scope>NUCLEOTIDE SEQUENCE [LARGE SCALE GENOMIC DNA]</scope>
    <source>
        <strain evidence="16">Yugu1</strain>
    </source>
</reference>
<dbReference type="InterPro" id="IPR039910">
    <property type="entry name" value="D15-like"/>
</dbReference>
<evidence type="ECO:0000256" key="8">
    <source>
        <dbReference type="ARBA" id="ARBA00022927"/>
    </source>
</evidence>
<evidence type="ECO:0000256" key="12">
    <source>
        <dbReference type="SAM" id="MobiDB-lite"/>
    </source>
</evidence>
<evidence type="ECO:0000256" key="11">
    <source>
        <dbReference type="ARBA" id="ARBA00061638"/>
    </source>
</evidence>
<dbReference type="STRING" id="4555.A0A368Q7J3"/>
<evidence type="ECO:0000259" key="14">
    <source>
        <dbReference type="Pfam" id="PF25280"/>
    </source>
</evidence>
<keyword evidence="2" id="KW-0813">Transport</keyword>
<protein>
    <submittedName>
        <fullName evidence="16">Uncharacterized protein</fullName>
    </submittedName>
</protein>
<keyword evidence="9" id="KW-0809">Transit peptide</keyword>
<accession>A0A368Q7J3</accession>
<keyword evidence="10" id="KW-0472">Membrane</keyword>
<dbReference type="Pfam" id="PF25282">
    <property type="entry name" value="POTRA1_3_Toc75"/>
    <property type="match status" value="2"/>
</dbReference>
<evidence type="ECO:0000256" key="10">
    <source>
        <dbReference type="ARBA" id="ARBA00023136"/>
    </source>
</evidence>
<evidence type="ECO:0000256" key="9">
    <source>
        <dbReference type="ARBA" id="ARBA00022946"/>
    </source>
</evidence>
<dbReference type="OrthoDB" id="1161695at2759"/>
<evidence type="ECO:0000259" key="13">
    <source>
        <dbReference type="Pfam" id="PF01103"/>
    </source>
</evidence>
<dbReference type="FunFam" id="2.40.160.50:FF:000004">
    <property type="entry name" value="Protein TOC75-3 chloroplastic"/>
    <property type="match status" value="1"/>
</dbReference>
<name>A0A368Q7J3_SETIT</name>
<comment type="similarity">
    <text evidence="11">Belongs to the TOC75 family.</text>
</comment>
<evidence type="ECO:0000259" key="15">
    <source>
        <dbReference type="Pfam" id="PF25282"/>
    </source>
</evidence>
<dbReference type="InterPro" id="IPR000184">
    <property type="entry name" value="Bac_surfAg_D15"/>
</dbReference>
<dbReference type="GO" id="GO:0015031">
    <property type="term" value="P:protein transport"/>
    <property type="evidence" value="ECO:0007669"/>
    <property type="project" value="UniProtKB-KW"/>
</dbReference>
<keyword evidence="3" id="KW-1134">Transmembrane beta strand</keyword>
<evidence type="ECO:0000256" key="4">
    <source>
        <dbReference type="ARBA" id="ARBA00022528"/>
    </source>
</evidence>
<evidence type="ECO:0000256" key="1">
    <source>
        <dbReference type="ARBA" id="ARBA00004396"/>
    </source>
</evidence>
<dbReference type="Gene3D" id="3.10.20.310">
    <property type="entry name" value="membrane protein fhac"/>
    <property type="match status" value="1"/>
</dbReference>
<dbReference type="GO" id="GO:0045036">
    <property type="term" value="P:protein targeting to chloroplast"/>
    <property type="evidence" value="ECO:0007669"/>
    <property type="project" value="UniProtKB-ARBA"/>
</dbReference>
<evidence type="ECO:0000256" key="5">
    <source>
        <dbReference type="ARBA" id="ARBA00022640"/>
    </source>
</evidence>
<feature type="compositionally biased region" description="Low complexity" evidence="12">
    <location>
        <begin position="11"/>
        <end position="27"/>
    </location>
</feature>
<dbReference type="PANTHER" id="PTHR12815">
    <property type="entry name" value="SORTING AND ASSEMBLY MACHINERY SAMM50 PROTEIN FAMILY MEMBER"/>
    <property type="match status" value="1"/>
</dbReference>
<feature type="domain" description="Toc75-like POTRA" evidence="15">
    <location>
        <begin position="119"/>
        <end position="204"/>
    </location>
</feature>
<evidence type="ECO:0000256" key="2">
    <source>
        <dbReference type="ARBA" id="ARBA00022448"/>
    </source>
</evidence>
<dbReference type="Pfam" id="PF25280">
    <property type="entry name" value="POTRA2_Toc75"/>
    <property type="match status" value="1"/>
</dbReference>
<dbReference type="PANTHER" id="PTHR12815:SF36">
    <property type="entry name" value="OS11G0116500 PROTEIN"/>
    <property type="match status" value="1"/>
</dbReference>
<dbReference type="EMBL" id="CM003529">
    <property type="protein sequence ID" value="RCV13668.1"/>
    <property type="molecule type" value="Genomic_DNA"/>
</dbReference>
<sequence>MWFTSRRKPNAAEPSEDAPSSSSPRSSQPRGYSLRISSSNPCPQTQSSRDGALASATSSSAAACDLGGGWGNSVGRGGGGFLWWIFSAGAARADEGKPAGADWDAHGLPVTRTPVPLSRLDGRKRYKVSELNFLDCRARDRASAAEKNPLFDDMAKLRPGGVYTRSQLLGQLQAMTSSGMFEQVSLQGKPKPDGTLALTVTYAENIWPGATKRFKCVNVGLMAPPDAGPAEDMTAREKMDYIRRQDHDYRQRIRSAKRCILPESVREEVLGMVKKQGKLTAGVLQRMRDRVEKWYHDEGFVFALVQNFGNLDTDEVVLEVVEGDITMVEYQFQDKLDNIVEGNTHIAVVDRELPQQLRPGHIYNIGAGKQALKHINSLALFSNIEVNPRPDETKEGGVVVEIKLKEHEPKSAEVTTEWSIVPVHQGRPTLASIQPGGTVSFEHRNISGLNRSLVGSVTSSNLLNPQDHLSFKLEYAHPYLDGVDDRSRNRTFKASCFNVRKLSPVFVAGPNMDDAPPIWVDRVGIKATITESFTRQSKFTYGLVLEEIKTRDEDNNICTHGSRVLPSGALNMDGPPTTFSGTGVDRMAFLQANITRDNTEFVNGATIGDRCIFQLDQGLGIGSKNPFFNRHQLSATKFINLNKQDKGAGKPPPAILAIHGRYAGCVGDLPSYDAFAIGGPHSVRGYGMGELGASRNLLEVATELRVPITVKNKQTQVYVFAEHGTDLGSSKDVKGNPTEFFRRAGSGSSYGIGVKLGTVRAEYAVDHNAGTGAFFLRFGERF</sequence>
<reference evidence="16" key="2">
    <citation type="submission" date="2015-07" db="EMBL/GenBank/DDBJ databases">
        <authorList>
            <person name="Noorani M."/>
        </authorList>
    </citation>
    <scope>NUCLEOTIDE SEQUENCE</scope>
    <source>
        <strain evidence="16">Yugu1</strain>
    </source>
</reference>
<dbReference type="KEGG" id="sita:101757917"/>
<gene>
    <name evidence="16" type="ORF">SETIT_2G364300v2</name>
</gene>
<feature type="domain" description="Toc75-like second POTRA" evidence="14">
    <location>
        <begin position="214"/>
        <end position="324"/>
    </location>
</feature>
<keyword evidence="7" id="KW-1002">Plastid outer membrane</keyword>
<keyword evidence="5" id="KW-0934">Plastid</keyword>
<evidence type="ECO:0000313" key="16">
    <source>
        <dbReference type="EMBL" id="RCV13668.1"/>
    </source>
</evidence>
<keyword evidence="6" id="KW-0812">Transmembrane</keyword>